<name>A0A6P1T275_9RHOB</name>
<protein>
    <submittedName>
        <fullName evidence="1">DUF1428 family protein</fullName>
    </submittedName>
</protein>
<dbReference type="InterPro" id="IPR009874">
    <property type="entry name" value="DUF1428"/>
</dbReference>
<evidence type="ECO:0000313" key="1">
    <source>
        <dbReference type="EMBL" id="QHQ35831.1"/>
    </source>
</evidence>
<proteinExistence type="predicted"/>
<accession>A0A6P1T275</accession>
<dbReference type="Pfam" id="PF07237">
    <property type="entry name" value="DUF1428"/>
    <property type="match status" value="1"/>
</dbReference>
<dbReference type="PIRSF" id="PIRSF007028">
    <property type="entry name" value="UCP007028"/>
    <property type="match status" value="1"/>
</dbReference>
<gene>
    <name evidence="1" type="ORF">GO499_11935</name>
</gene>
<dbReference type="Gene3D" id="3.30.70.100">
    <property type="match status" value="1"/>
</dbReference>
<dbReference type="EMBL" id="CP046620">
    <property type="protein sequence ID" value="QHQ35831.1"/>
    <property type="molecule type" value="Genomic_DNA"/>
</dbReference>
<dbReference type="InterPro" id="IPR011008">
    <property type="entry name" value="Dimeric_a/b-barrel"/>
</dbReference>
<dbReference type="RefSeq" id="WP_161862389.1">
    <property type="nucleotide sequence ID" value="NZ_CP046620.1"/>
</dbReference>
<dbReference type="AlphaFoldDB" id="A0A6P1T275"/>
<reference evidence="1 2" key="1">
    <citation type="submission" date="2019-12" db="EMBL/GenBank/DDBJ databases">
        <title>Complete genome sequence of Algicella marina strain 9Alg 56(T) isolated from the red alga Tichocarpus crinitus.</title>
        <authorList>
            <person name="Kim S.-G."/>
            <person name="Nedashkovskaya O.I."/>
        </authorList>
    </citation>
    <scope>NUCLEOTIDE SEQUENCE [LARGE SCALE GENOMIC DNA]</scope>
    <source>
        <strain evidence="1 2">9Alg 56</strain>
    </source>
</reference>
<dbReference type="KEGG" id="amaq:GO499_11935"/>
<organism evidence="1 2">
    <name type="scientific">Algicella marina</name>
    <dbReference type="NCBI Taxonomy" id="2683284"/>
    <lineage>
        <taxon>Bacteria</taxon>
        <taxon>Pseudomonadati</taxon>
        <taxon>Pseudomonadota</taxon>
        <taxon>Alphaproteobacteria</taxon>
        <taxon>Rhodobacterales</taxon>
        <taxon>Paracoccaceae</taxon>
        <taxon>Algicella</taxon>
    </lineage>
</organism>
<keyword evidence="2" id="KW-1185">Reference proteome</keyword>
<dbReference type="SUPFAM" id="SSF54909">
    <property type="entry name" value="Dimeric alpha+beta barrel"/>
    <property type="match status" value="1"/>
</dbReference>
<sequence length="118" mass="13626">MAYVSGFLLAVPKDNKQAYKEMAEQAWKIFQDYGCLSMQENWEDDVPDGKVTSFPMAVKREEGEAVVFSWMTWPDKETAQNGFQKMMEDPRMEGMSQMPFDGMRMMWGGFEPLVTLEA</sequence>
<dbReference type="Proteomes" id="UP000464495">
    <property type="component" value="Chromosome"/>
</dbReference>
<evidence type="ECO:0000313" key="2">
    <source>
        <dbReference type="Proteomes" id="UP000464495"/>
    </source>
</evidence>